<dbReference type="Proteomes" id="UP001139462">
    <property type="component" value="Unassembled WGS sequence"/>
</dbReference>
<keyword evidence="1" id="KW-1133">Transmembrane helix</keyword>
<accession>A0A9X1R4H7</accession>
<dbReference type="RefSeq" id="WP_237609192.1">
    <property type="nucleotide sequence ID" value="NZ_JAIRBB010000021.1"/>
</dbReference>
<feature type="transmembrane region" description="Helical" evidence="1">
    <location>
        <begin position="6"/>
        <end position="23"/>
    </location>
</feature>
<dbReference type="AlphaFoldDB" id="A0A9X1R4H7"/>
<keyword evidence="1" id="KW-0472">Membrane</keyword>
<proteinExistence type="predicted"/>
<gene>
    <name evidence="2" type="ORF">K8344_13435</name>
</gene>
<keyword evidence="3" id="KW-1185">Reference proteome</keyword>
<organism evidence="2 3">
    <name type="scientific">Aequorivita xiaoshiensis</name>
    <dbReference type="NCBI Taxonomy" id="2874476"/>
    <lineage>
        <taxon>Bacteria</taxon>
        <taxon>Pseudomonadati</taxon>
        <taxon>Bacteroidota</taxon>
        <taxon>Flavobacteriia</taxon>
        <taxon>Flavobacteriales</taxon>
        <taxon>Flavobacteriaceae</taxon>
        <taxon>Aequorivita</taxon>
    </lineage>
</organism>
<feature type="transmembrane region" description="Helical" evidence="1">
    <location>
        <begin position="35"/>
        <end position="55"/>
    </location>
</feature>
<keyword evidence="1" id="KW-0812">Transmembrane</keyword>
<sequence length="59" mass="6474">MNYINILIGILSIFAGIMLIKYYQKLKSENKTGGLSFKIQTGGIGAIIIGIGLILRELF</sequence>
<name>A0A9X1R4H7_9FLAO</name>
<dbReference type="EMBL" id="JAIRBB010000021">
    <property type="protein sequence ID" value="MCG2432124.1"/>
    <property type="molecule type" value="Genomic_DNA"/>
</dbReference>
<evidence type="ECO:0000313" key="3">
    <source>
        <dbReference type="Proteomes" id="UP001139462"/>
    </source>
</evidence>
<evidence type="ECO:0000313" key="2">
    <source>
        <dbReference type="EMBL" id="MCG2432124.1"/>
    </source>
</evidence>
<protein>
    <submittedName>
        <fullName evidence="2">Uncharacterized protein</fullName>
    </submittedName>
</protein>
<evidence type="ECO:0000256" key="1">
    <source>
        <dbReference type="SAM" id="Phobius"/>
    </source>
</evidence>
<reference evidence="2" key="1">
    <citation type="submission" date="2021-09" db="EMBL/GenBank/DDBJ databases">
        <title>Genome of Aequorivita sp. strain F64183.</title>
        <authorList>
            <person name="Wang Y."/>
        </authorList>
    </citation>
    <scope>NUCLEOTIDE SEQUENCE</scope>
    <source>
        <strain evidence="2">F64183</strain>
    </source>
</reference>
<comment type="caution">
    <text evidence="2">The sequence shown here is derived from an EMBL/GenBank/DDBJ whole genome shotgun (WGS) entry which is preliminary data.</text>
</comment>